<protein>
    <submittedName>
        <fullName evidence="3">Universal stress protein A-like protein</fullName>
    </submittedName>
</protein>
<name>A0A1D1YVC8_9ARAE</name>
<dbReference type="InterPro" id="IPR006016">
    <property type="entry name" value="UspA"/>
</dbReference>
<gene>
    <name evidence="3" type="primary">At3g01520_7</name>
    <name evidence="3" type="ORF">g.37786</name>
</gene>
<dbReference type="CDD" id="cd23659">
    <property type="entry name" value="USP_At3g01520-like"/>
    <property type="match status" value="1"/>
</dbReference>
<dbReference type="Gene3D" id="3.40.50.620">
    <property type="entry name" value="HUPs"/>
    <property type="match status" value="1"/>
</dbReference>
<reference evidence="3" key="1">
    <citation type="submission" date="2015-07" db="EMBL/GenBank/DDBJ databases">
        <title>Transcriptome Assembly of Anthurium amnicola.</title>
        <authorList>
            <person name="Suzuki J."/>
        </authorList>
    </citation>
    <scope>NUCLEOTIDE SEQUENCE</scope>
</reference>
<evidence type="ECO:0000313" key="3">
    <source>
        <dbReference type="EMBL" id="JAT58566.1"/>
    </source>
</evidence>
<dbReference type="EMBL" id="GDJX01009370">
    <property type="protein sequence ID" value="JAT58566.1"/>
    <property type="molecule type" value="Transcribed_RNA"/>
</dbReference>
<dbReference type="PRINTS" id="PR01438">
    <property type="entry name" value="UNVRSLSTRESS"/>
</dbReference>
<organism evidence="3">
    <name type="scientific">Anthurium amnicola</name>
    <dbReference type="NCBI Taxonomy" id="1678845"/>
    <lineage>
        <taxon>Eukaryota</taxon>
        <taxon>Viridiplantae</taxon>
        <taxon>Streptophyta</taxon>
        <taxon>Embryophyta</taxon>
        <taxon>Tracheophyta</taxon>
        <taxon>Spermatophyta</taxon>
        <taxon>Magnoliopsida</taxon>
        <taxon>Liliopsida</taxon>
        <taxon>Araceae</taxon>
        <taxon>Pothoideae</taxon>
        <taxon>Potheae</taxon>
        <taxon>Anthurium</taxon>
    </lineage>
</organism>
<feature type="compositionally biased region" description="Basic and acidic residues" evidence="1">
    <location>
        <begin position="1"/>
        <end position="27"/>
    </location>
</feature>
<dbReference type="SUPFAM" id="SSF52402">
    <property type="entry name" value="Adenine nucleotide alpha hydrolases-like"/>
    <property type="match status" value="1"/>
</dbReference>
<evidence type="ECO:0000256" key="1">
    <source>
        <dbReference type="SAM" id="MobiDB-lite"/>
    </source>
</evidence>
<dbReference type="InterPro" id="IPR006015">
    <property type="entry name" value="Universal_stress_UspA"/>
</dbReference>
<proteinExistence type="predicted"/>
<evidence type="ECO:0000259" key="2">
    <source>
        <dbReference type="Pfam" id="PF00582"/>
    </source>
</evidence>
<dbReference type="PANTHER" id="PTHR31964">
    <property type="entry name" value="ADENINE NUCLEOTIDE ALPHA HYDROLASES-LIKE SUPERFAMILY PROTEIN"/>
    <property type="match status" value="1"/>
</dbReference>
<dbReference type="PANTHER" id="PTHR31964:SF113">
    <property type="entry name" value="USPA DOMAIN-CONTAINING PROTEIN"/>
    <property type="match status" value="1"/>
</dbReference>
<feature type="non-terminal residue" evidence="3">
    <location>
        <position position="1"/>
    </location>
</feature>
<sequence>SQPSDERRETETRARESGRREGREGNLGREMAGTEASGGGGGEGRKGRVMLAIDESECSQYALDWALENLRDCVAAPGAAPLIVFTSQPLSNLSYIPAATYGAARMFTVMTSTPELIQSLQEHQKKLSLALLEKAKEICAKHGVNAETIMELGDPKDTICEAVEKYKVNLLILGSHGRGAFQRAFLGSVSNYCVHNAKCAVLVVKKST</sequence>
<accession>A0A1D1YVC8</accession>
<dbReference type="AlphaFoldDB" id="A0A1D1YVC8"/>
<dbReference type="InterPro" id="IPR014729">
    <property type="entry name" value="Rossmann-like_a/b/a_fold"/>
</dbReference>
<feature type="domain" description="UspA" evidence="2">
    <location>
        <begin position="48"/>
        <end position="205"/>
    </location>
</feature>
<dbReference type="Pfam" id="PF00582">
    <property type="entry name" value="Usp"/>
    <property type="match status" value="1"/>
</dbReference>
<feature type="region of interest" description="Disordered" evidence="1">
    <location>
        <begin position="1"/>
        <end position="45"/>
    </location>
</feature>